<dbReference type="EMBL" id="BMNH01000007">
    <property type="protein sequence ID" value="GGO69437.1"/>
    <property type="molecule type" value="Genomic_DNA"/>
</dbReference>
<proteinExistence type="predicted"/>
<feature type="transmembrane region" description="Helical" evidence="1">
    <location>
        <begin position="33"/>
        <end position="56"/>
    </location>
</feature>
<feature type="transmembrane region" description="Helical" evidence="1">
    <location>
        <begin position="141"/>
        <end position="160"/>
    </location>
</feature>
<keyword evidence="1" id="KW-0812">Transmembrane</keyword>
<organism evidence="2 3">
    <name type="scientific">Nonomuraea cavernae</name>
    <dbReference type="NCBI Taxonomy" id="2045107"/>
    <lineage>
        <taxon>Bacteria</taxon>
        <taxon>Bacillati</taxon>
        <taxon>Actinomycetota</taxon>
        <taxon>Actinomycetes</taxon>
        <taxon>Streptosporangiales</taxon>
        <taxon>Streptosporangiaceae</taxon>
        <taxon>Nonomuraea</taxon>
    </lineage>
</organism>
<keyword evidence="1" id="KW-1133">Transmembrane helix</keyword>
<comment type="caution">
    <text evidence="2">The sequence shown here is derived from an EMBL/GenBank/DDBJ whole genome shotgun (WGS) entry which is preliminary data.</text>
</comment>
<reference evidence="2" key="2">
    <citation type="submission" date="2020-09" db="EMBL/GenBank/DDBJ databases">
        <authorList>
            <person name="Sun Q."/>
            <person name="Zhou Y."/>
        </authorList>
    </citation>
    <scope>NUCLEOTIDE SEQUENCE</scope>
    <source>
        <strain evidence="2">CGMCC 4.7368</strain>
    </source>
</reference>
<gene>
    <name evidence="2" type="ORF">GCM10012289_30580</name>
</gene>
<dbReference type="Proteomes" id="UP000646523">
    <property type="component" value="Unassembled WGS sequence"/>
</dbReference>
<accession>A0A918DJG0</accession>
<evidence type="ECO:0000313" key="3">
    <source>
        <dbReference type="Proteomes" id="UP000646523"/>
    </source>
</evidence>
<protein>
    <submittedName>
        <fullName evidence="2">Uncharacterized protein</fullName>
    </submittedName>
</protein>
<dbReference type="AlphaFoldDB" id="A0A918DJG0"/>
<keyword evidence="3" id="KW-1185">Reference proteome</keyword>
<reference evidence="2" key="1">
    <citation type="journal article" date="2014" name="Int. J. Syst. Evol. Microbiol.">
        <title>Complete genome sequence of Corynebacterium casei LMG S-19264T (=DSM 44701T), isolated from a smear-ripened cheese.</title>
        <authorList>
            <consortium name="US DOE Joint Genome Institute (JGI-PGF)"/>
            <person name="Walter F."/>
            <person name="Albersmeier A."/>
            <person name="Kalinowski J."/>
            <person name="Ruckert C."/>
        </authorList>
    </citation>
    <scope>NUCLEOTIDE SEQUENCE</scope>
    <source>
        <strain evidence="2">CGMCC 4.7368</strain>
    </source>
</reference>
<feature type="transmembrane region" description="Helical" evidence="1">
    <location>
        <begin position="180"/>
        <end position="198"/>
    </location>
</feature>
<sequence>MTSMAAVGASLAAGAGVIARSRGAMTSARTAMLLRVGAGMSVTAAAGVLIWASAIIPDDEPLNQHMDYWQNMAAKLDATFGSGDPAGREALSKAWSGETMKVADRKLRDFVTAGIQLSDEAVGRGYDLAQAVDRLNNLHDWTYLATAVQIALLIAVRTYSPVNPAAALTMSSLIGHRLTLMISLVYGLIVASTGALYANMDGQPTKTGPANVPQTDFPMV</sequence>
<evidence type="ECO:0000313" key="2">
    <source>
        <dbReference type="EMBL" id="GGO69437.1"/>
    </source>
</evidence>
<evidence type="ECO:0000256" key="1">
    <source>
        <dbReference type="SAM" id="Phobius"/>
    </source>
</evidence>
<keyword evidence="1" id="KW-0472">Membrane</keyword>
<name>A0A918DJG0_9ACTN</name>